<organism evidence="1 2">
    <name type="scientific">Lichtheimia ornata</name>
    <dbReference type="NCBI Taxonomy" id="688661"/>
    <lineage>
        <taxon>Eukaryota</taxon>
        <taxon>Fungi</taxon>
        <taxon>Fungi incertae sedis</taxon>
        <taxon>Mucoromycota</taxon>
        <taxon>Mucoromycotina</taxon>
        <taxon>Mucoromycetes</taxon>
        <taxon>Mucorales</taxon>
        <taxon>Lichtheimiaceae</taxon>
        <taxon>Lichtheimia</taxon>
    </lineage>
</organism>
<reference evidence="1 2" key="1">
    <citation type="submission" date="2023-03" db="EMBL/GenBank/DDBJ databases">
        <title>Genome sequence of Lichtheimia ornata CBS 291.66.</title>
        <authorList>
            <person name="Mohabir J.T."/>
            <person name="Shea T.P."/>
            <person name="Kurbessoian T."/>
            <person name="Berby B."/>
            <person name="Fontaine J."/>
            <person name="Livny J."/>
            <person name="Gnirke A."/>
            <person name="Stajich J.E."/>
            <person name="Cuomo C.A."/>
        </authorList>
    </citation>
    <scope>NUCLEOTIDE SEQUENCE [LARGE SCALE GENOMIC DNA]</scope>
    <source>
        <strain evidence="1">CBS 291.66</strain>
    </source>
</reference>
<accession>A0AAD7Y135</accession>
<dbReference type="InterPro" id="IPR011990">
    <property type="entry name" value="TPR-like_helical_dom_sf"/>
</dbReference>
<keyword evidence="2" id="KW-1185">Reference proteome</keyword>
<name>A0AAD7Y135_9FUNG</name>
<dbReference type="RefSeq" id="XP_058342970.1">
    <property type="nucleotide sequence ID" value="XM_058486358.1"/>
</dbReference>
<proteinExistence type="predicted"/>
<dbReference type="SUPFAM" id="SSF48452">
    <property type="entry name" value="TPR-like"/>
    <property type="match status" value="1"/>
</dbReference>
<gene>
    <name evidence="1" type="ORF">O0I10_006328</name>
</gene>
<evidence type="ECO:0000313" key="2">
    <source>
        <dbReference type="Proteomes" id="UP001234581"/>
    </source>
</evidence>
<dbReference type="Gene3D" id="3.80.10.10">
    <property type="entry name" value="Ribonuclease Inhibitor"/>
    <property type="match status" value="2"/>
</dbReference>
<comment type="caution">
    <text evidence="1">The sequence shown here is derived from an EMBL/GenBank/DDBJ whole genome shotgun (WGS) entry which is preliminary data.</text>
</comment>
<dbReference type="InterPro" id="IPR032675">
    <property type="entry name" value="LRR_dom_sf"/>
</dbReference>
<dbReference type="GeneID" id="83213739"/>
<dbReference type="AlphaFoldDB" id="A0AAD7Y135"/>
<dbReference type="EMBL" id="JARTCD010000027">
    <property type="protein sequence ID" value="KAJ8658057.1"/>
    <property type="molecule type" value="Genomic_DNA"/>
</dbReference>
<dbReference type="Proteomes" id="UP001234581">
    <property type="component" value="Unassembled WGS sequence"/>
</dbReference>
<dbReference type="SUPFAM" id="SSF52047">
    <property type="entry name" value="RNI-like"/>
    <property type="match status" value="1"/>
</dbReference>
<sequence>MTDSIWNDLCQQPVITASTEKYRTLVTNATTQLRQPIDSIMTTLNERAMGLSKCANFEAALRDANTMQQLSPFSPLGYLCAANICNEQGKRGQAVDICDKGLNVVGINDSSYAILQLVKEDAEHHAIKCVDFIKELPLDIVTSTLIPMVVDDFCLESLTSCPYLHVSHLWRDSILQCSGTWLSDLFSSNDFSSLKELCIDGISTGCVQGFVRSLQSIGSTLTHVTIDEKDHGTLSILEILTSCTNLISLTMSQHQVGDFSSLPKTTWPNVTSLSIEFLEAELTGDQAISLAKCFPSLQKFQLQTCTDINSALMIPQYCTLLKSVELDIYFSLVGVCYTSQSTGCDELAITKLGVYYQGWAEGDHLVDIGSILKQHHSSLEHVVWDIAPDIDFHDLDDIQYPRLKKLSLWSSGSWLPRKANMVEELEMTSMSINAYPSMLDTIPPRLKKLELMFAVGHELADHDAVVRYIHGVAQQCLLHELSIRFKNPQTYDDVLDAIPIFNQLKRLMIGVRGKWNAYQMERFLDQVVNGCPYLRCLELDCTNPPSTYSLGSLKRLPHLKSFAFSIEDTDGYDSFWYVLGTFSQLSCIRLHPTKALTKSVTRHLKVLRRGMKVIVDESFKGF</sequence>
<evidence type="ECO:0008006" key="3">
    <source>
        <dbReference type="Google" id="ProtNLM"/>
    </source>
</evidence>
<evidence type="ECO:0000313" key="1">
    <source>
        <dbReference type="EMBL" id="KAJ8658057.1"/>
    </source>
</evidence>
<protein>
    <recommendedName>
        <fullName evidence="3">F-box domain-containing protein</fullName>
    </recommendedName>
</protein>